<dbReference type="InterPro" id="IPR001765">
    <property type="entry name" value="Carbonic_anhydrase"/>
</dbReference>
<dbReference type="SMART" id="SM00947">
    <property type="entry name" value="Pro_CA"/>
    <property type="match status" value="1"/>
</dbReference>
<feature type="binding site" evidence="7">
    <location>
        <position position="43"/>
    </location>
    <ligand>
        <name>Zn(2+)</name>
        <dbReference type="ChEBI" id="CHEBI:29105"/>
    </ligand>
</feature>
<sequence length="191" mass="20298">MTNAGTTNIGALLQRNRAFAATGRHEGLTVMPRQRAFVVTCLDPRVEPAGFFGLEPGDAMVVRNAGGRVTREVLLDLAFIGALAERQVPKGPLFEVAVVHHTDCGTGILADRGFRHGFSARTGASEEVLAHEAVVEPERTVRADVEIVRECSWLPDRITVSGHVYDVGSGLVRTVVETSSMGSPAPKGGVA</sequence>
<comment type="cofactor">
    <cofactor evidence="7">
        <name>Zn(2+)</name>
        <dbReference type="ChEBI" id="CHEBI:29105"/>
    </cofactor>
    <text evidence="7">Binds 1 zinc ion per subunit.</text>
</comment>
<evidence type="ECO:0000256" key="6">
    <source>
        <dbReference type="ARBA" id="ARBA00048348"/>
    </source>
</evidence>
<evidence type="ECO:0000256" key="4">
    <source>
        <dbReference type="ARBA" id="ARBA00022833"/>
    </source>
</evidence>
<keyword evidence="3 7" id="KW-0479">Metal-binding</keyword>
<dbReference type="Pfam" id="PF00484">
    <property type="entry name" value="Pro_CA"/>
    <property type="match status" value="1"/>
</dbReference>
<comment type="catalytic activity">
    <reaction evidence="6">
        <text>hydrogencarbonate + H(+) = CO2 + H2O</text>
        <dbReference type="Rhea" id="RHEA:10748"/>
        <dbReference type="ChEBI" id="CHEBI:15377"/>
        <dbReference type="ChEBI" id="CHEBI:15378"/>
        <dbReference type="ChEBI" id="CHEBI:16526"/>
        <dbReference type="ChEBI" id="CHEBI:17544"/>
        <dbReference type="EC" id="4.2.1.1"/>
    </reaction>
</comment>
<gene>
    <name evidence="8" type="ORF">AVDCRST_MAG22-3239</name>
</gene>
<dbReference type="GO" id="GO:0004089">
    <property type="term" value="F:carbonate dehydratase activity"/>
    <property type="evidence" value="ECO:0007669"/>
    <property type="project" value="UniProtKB-EC"/>
</dbReference>
<dbReference type="InterPro" id="IPR036874">
    <property type="entry name" value="Carbonic_anhydrase_sf"/>
</dbReference>
<dbReference type="EC" id="4.2.1.1" evidence="2"/>
<evidence type="ECO:0000256" key="5">
    <source>
        <dbReference type="ARBA" id="ARBA00024993"/>
    </source>
</evidence>
<name>A0A6J4Q504_9ACTN</name>
<comment type="similarity">
    <text evidence="1">Belongs to the beta-class carbonic anhydrase family.</text>
</comment>
<feature type="binding site" evidence="7">
    <location>
        <position position="101"/>
    </location>
    <ligand>
        <name>Zn(2+)</name>
        <dbReference type="ChEBI" id="CHEBI:29105"/>
    </ligand>
</feature>
<keyword evidence="8" id="KW-0456">Lyase</keyword>
<organism evidence="8">
    <name type="scientific">uncultured Rubrobacteraceae bacterium</name>
    <dbReference type="NCBI Taxonomy" id="349277"/>
    <lineage>
        <taxon>Bacteria</taxon>
        <taxon>Bacillati</taxon>
        <taxon>Actinomycetota</taxon>
        <taxon>Rubrobacteria</taxon>
        <taxon>Rubrobacterales</taxon>
        <taxon>Rubrobacteraceae</taxon>
        <taxon>environmental samples</taxon>
    </lineage>
</organism>
<feature type="binding site" evidence="7">
    <location>
        <position position="104"/>
    </location>
    <ligand>
        <name>Zn(2+)</name>
        <dbReference type="ChEBI" id="CHEBI:29105"/>
    </ligand>
</feature>
<feature type="binding site" evidence="7">
    <location>
        <position position="41"/>
    </location>
    <ligand>
        <name>Zn(2+)</name>
        <dbReference type="ChEBI" id="CHEBI:29105"/>
    </ligand>
</feature>
<evidence type="ECO:0000256" key="3">
    <source>
        <dbReference type="ARBA" id="ARBA00022723"/>
    </source>
</evidence>
<dbReference type="EMBL" id="CADCUV010000153">
    <property type="protein sequence ID" value="CAA9430601.1"/>
    <property type="molecule type" value="Genomic_DNA"/>
</dbReference>
<evidence type="ECO:0000256" key="7">
    <source>
        <dbReference type="PIRSR" id="PIRSR601765-1"/>
    </source>
</evidence>
<protein>
    <recommendedName>
        <fullName evidence="2">carbonic anhydrase</fullName>
        <ecNumber evidence="2">4.2.1.1</ecNumber>
    </recommendedName>
</protein>
<keyword evidence="4 7" id="KW-0862">Zinc</keyword>
<evidence type="ECO:0000256" key="1">
    <source>
        <dbReference type="ARBA" id="ARBA00006217"/>
    </source>
</evidence>
<evidence type="ECO:0000256" key="2">
    <source>
        <dbReference type="ARBA" id="ARBA00012925"/>
    </source>
</evidence>
<dbReference type="PANTHER" id="PTHR43175:SF3">
    <property type="entry name" value="CARBON DISULFIDE HYDROLASE"/>
    <property type="match status" value="1"/>
</dbReference>
<dbReference type="PANTHER" id="PTHR43175">
    <property type="entry name" value="CARBONIC ANHYDRASE"/>
    <property type="match status" value="1"/>
</dbReference>
<comment type="function">
    <text evidence="5">Catalyzes the reversible hydration of carbon dioxide to form bicarbonate.</text>
</comment>
<dbReference type="Gene3D" id="3.40.1050.10">
    <property type="entry name" value="Carbonic anhydrase"/>
    <property type="match status" value="1"/>
</dbReference>
<dbReference type="GO" id="GO:0008270">
    <property type="term" value="F:zinc ion binding"/>
    <property type="evidence" value="ECO:0007669"/>
    <property type="project" value="InterPro"/>
</dbReference>
<accession>A0A6J4Q504</accession>
<proteinExistence type="inferred from homology"/>
<dbReference type="AlphaFoldDB" id="A0A6J4Q504"/>
<reference evidence="8" key="1">
    <citation type="submission" date="2020-02" db="EMBL/GenBank/DDBJ databases">
        <authorList>
            <person name="Meier V. D."/>
        </authorList>
    </citation>
    <scope>NUCLEOTIDE SEQUENCE</scope>
    <source>
        <strain evidence="8">AVDCRST_MAG22</strain>
    </source>
</reference>
<evidence type="ECO:0000313" key="8">
    <source>
        <dbReference type="EMBL" id="CAA9430601.1"/>
    </source>
</evidence>
<dbReference type="SUPFAM" id="SSF53056">
    <property type="entry name" value="beta-carbonic anhydrase, cab"/>
    <property type="match status" value="1"/>
</dbReference>